<comment type="caution">
    <text evidence="9">The sequence shown here is derived from an EMBL/GenBank/DDBJ whole genome shotgun (WGS) entry which is preliminary data.</text>
</comment>
<dbReference type="SMART" id="SM00338">
    <property type="entry name" value="BRLZ"/>
    <property type="match status" value="1"/>
</dbReference>
<evidence type="ECO:0000256" key="7">
    <source>
        <dbReference type="SAM" id="MobiDB-lite"/>
    </source>
</evidence>
<evidence type="ECO:0000256" key="5">
    <source>
        <dbReference type="ARBA" id="ARBA00023242"/>
    </source>
</evidence>
<dbReference type="PANTHER" id="PTHR13044:SF14">
    <property type="entry name" value="CRYPTOCEPHAL, ISOFORM A"/>
    <property type="match status" value="1"/>
</dbReference>
<dbReference type="GO" id="GO:0005634">
    <property type="term" value="C:nucleus"/>
    <property type="evidence" value="ECO:0007669"/>
    <property type="project" value="UniProtKB-SubCell"/>
</dbReference>
<feature type="domain" description="BZIP" evidence="8">
    <location>
        <begin position="78"/>
        <end position="137"/>
    </location>
</feature>
<keyword evidence="5" id="KW-0539">Nucleus</keyword>
<evidence type="ECO:0000259" key="8">
    <source>
        <dbReference type="PROSITE" id="PS50217"/>
    </source>
</evidence>
<feature type="coiled-coil region" evidence="6">
    <location>
        <begin position="113"/>
        <end position="140"/>
    </location>
</feature>
<dbReference type="PROSITE" id="PS00036">
    <property type="entry name" value="BZIP_BASIC"/>
    <property type="match status" value="1"/>
</dbReference>
<sequence>MAISTLTSNNDTLPFSYRCDISCLSPLLSGTTSPSYTISSGTKSEASSSPQSDYFSSRSDKPSTHYGTLDTSEMMLLQERRLRNKTASAKYRAKKNRQYDEMRTMLCKMTKENEILLRQLNNIHKENQELKKMLDTLRGKVIAQKMIKQYLCNGLNDADNL</sequence>
<dbReference type="CDD" id="cd14705">
    <property type="entry name" value="bZIP_Zip1"/>
    <property type="match status" value="1"/>
</dbReference>
<dbReference type="SUPFAM" id="SSF57959">
    <property type="entry name" value="Leucine zipper domain"/>
    <property type="match status" value="1"/>
</dbReference>
<dbReference type="Proteomes" id="UP000716291">
    <property type="component" value="Unassembled WGS sequence"/>
</dbReference>
<gene>
    <name evidence="9" type="ORF">G6F64_007161</name>
</gene>
<dbReference type="PANTHER" id="PTHR13044">
    <property type="entry name" value="ACTIVATING TRANSCRIPTION FACTOR ATF 4/5"/>
    <property type="match status" value="1"/>
</dbReference>
<dbReference type="InterPro" id="IPR004827">
    <property type="entry name" value="bZIP"/>
</dbReference>
<feature type="compositionally biased region" description="Polar residues" evidence="7">
    <location>
        <begin position="38"/>
        <end position="57"/>
    </location>
</feature>
<dbReference type="GO" id="GO:0001228">
    <property type="term" value="F:DNA-binding transcription activator activity, RNA polymerase II-specific"/>
    <property type="evidence" value="ECO:0007669"/>
    <property type="project" value="TreeGrafter"/>
</dbReference>
<evidence type="ECO:0000256" key="2">
    <source>
        <dbReference type="ARBA" id="ARBA00023015"/>
    </source>
</evidence>
<protein>
    <recommendedName>
        <fullName evidence="8">BZIP domain-containing protein</fullName>
    </recommendedName>
</protein>
<dbReference type="OrthoDB" id="1939598at2759"/>
<evidence type="ECO:0000256" key="6">
    <source>
        <dbReference type="SAM" id="Coils"/>
    </source>
</evidence>
<dbReference type="PROSITE" id="PS50217">
    <property type="entry name" value="BZIP"/>
    <property type="match status" value="1"/>
</dbReference>
<organism evidence="9 10">
    <name type="scientific">Rhizopus oryzae</name>
    <name type="common">Mucormycosis agent</name>
    <name type="synonym">Rhizopus arrhizus var. delemar</name>
    <dbReference type="NCBI Taxonomy" id="64495"/>
    <lineage>
        <taxon>Eukaryota</taxon>
        <taxon>Fungi</taxon>
        <taxon>Fungi incertae sedis</taxon>
        <taxon>Mucoromycota</taxon>
        <taxon>Mucoromycotina</taxon>
        <taxon>Mucoromycetes</taxon>
        <taxon>Mucorales</taxon>
        <taxon>Mucorineae</taxon>
        <taxon>Rhizopodaceae</taxon>
        <taxon>Rhizopus</taxon>
    </lineage>
</organism>
<name>A0A9P6X7C5_RHIOR</name>
<accession>A0A9P6X7C5</accession>
<keyword evidence="4" id="KW-0804">Transcription</keyword>
<evidence type="ECO:0000313" key="9">
    <source>
        <dbReference type="EMBL" id="KAG1306990.1"/>
    </source>
</evidence>
<feature type="region of interest" description="Disordered" evidence="7">
    <location>
        <begin position="34"/>
        <end position="71"/>
    </location>
</feature>
<keyword evidence="2" id="KW-0805">Transcription regulation</keyword>
<comment type="subcellular location">
    <subcellularLocation>
        <location evidence="1">Nucleus</location>
    </subcellularLocation>
</comment>
<reference evidence="9" key="1">
    <citation type="journal article" date="2020" name="Microb. Genom.">
        <title>Genetic diversity of clinical and environmental Mucorales isolates obtained from an investigation of mucormycosis cases among solid organ transplant recipients.</title>
        <authorList>
            <person name="Nguyen M.H."/>
            <person name="Kaul D."/>
            <person name="Muto C."/>
            <person name="Cheng S.J."/>
            <person name="Richter R.A."/>
            <person name="Bruno V.M."/>
            <person name="Liu G."/>
            <person name="Beyhan S."/>
            <person name="Sundermann A.J."/>
            <person name="Mounaud S."/>
            <person name="Pasculle A.W."/>
            <person name="Nierman W.C."/>
            <person name="Driscoll E."/>
            <person name="Cumbie R."/>
            <person name="Clancy C.J."/>
            <person name="Dupont C.L."/>
        </authorList>
    </citation>
    <scope>NUCLEOTIDE SEQUENCE</scope>
    <source>
        <strain evidence="9">GL11</strain>
    </source>
</reference>
<dbReference type="GO" id="GO:0000977">
    <property type="term" value="F:RNA polymerase II transcription regulatory region sequence-specific DNA binding"/>
    <property type="evidence" value="ECO:0007669"/>
    <property type="project" value="TreeGrafter"/>
</dbReference>
<keyword evidence="3" id="KW-0238">DNA-binding</keyword>
<evidence type="ECO:0000256" key="4">
    <source>
        <dbReference type="ARBA" id="ARBA00023163"/>
    </source>
</evidence>
<keyword evidence="10" id="KW-1185">Reference proteome</keyword>
<proteinExistence type="predicted"/>
<keyword evidence="6" id="KW-0175">Coiled coil</keyword>
<evidence type="ECO:0000256" key="3">
    <source>
        <dbReference type="ARBA" id="ARBA00023125"/>
    </source>
</evidence>
<dbReference type="Gene3D" id="1.20.5.170">
    <property type="match status" value="1"/>
</dbReference>
<dbReference type="InterPro" id="IPR046347">
    <property type="entry name" value="bZIP_sf"/>
</dbReference>
<dbReference type="AlphaFoldDB" id="A0A9P6X7C5"/>
<evidence type="ECO:0000313" key="10">
    <source>
        <dbReference type="Proteomes" id="UP000716291"/>
    </source>
</evidence>
<evidence type="ECO:0000256" key="1">
    <source>
        <dbReference type="ARBA" id="ARBA00004123"/>
    </source>
</evidence>
<dbReference type="EMBL" id="JAANQT010001026">
    <property type="protein sequence ID" value="KAG1306990.1"/>
    <property type="molecule type" value="Genomic_DNA"/>
</dbReference>